<sequence>MKKILIVLFLGVSAFASAQNINGKIVFERKSDWIKIQSKATYLSKEEKDRMAQTWKNDSEFKQKMLLVFDQNQSHYTYENQQGESEDGTYTWRNDEYQLTRDLAKGKVLEIHEMLGKTYILDDSLYAPKWKIHNEIKEVAGYICMKASTRDTVRSQDIVAWFATDIPVSIGPERIAGLPGMILELNIDNDAVVIVATSIKLNEAAEIPKLPKKMRGKRISQAEYDKIVYEYIKQQESMHRFPWGIRY</sequence>
<dbReference type="NCBIfam" id="TIGR01200">
    <property type="entry name" value="GLPGLI"/>
    <property type="match status" value="1"/>
</dbReference>
<gene>
    <name evidence="2" type="ORF">ACFOOI_18595</name>
</gene>
<evidence type="ECO:0000256" key="1">
    <source>
        <dbReference type="SAM" id="SignalP"/>
    </source>
</evidence>
<keyword evidence="3" id="KW-1185">Reference proteome</keyword>
<evidence type="ECO:0000313" key="3">
    <source>
        <dbReference type="Proteomes" id="UP001595616"/>
    </source>
</evidence>
<dbReference type="RefSeq" id="WP_379839567.1">
    <property type="nucleotide sequence ID" value="NZ_JBHRYQ010000001.1"/>
</dbReference>
<reference evidence="3" key="1">
    <citation type="journal article" date="2019" name="Int. J. Syst. Evol. Microbiol.">
        <title>The Global Catalogue of Microorganisms (GCM) 10K type strain sequencing project: providing services to taxonomists for standard genome sequencing and annotation.</title>
        <authorList>
            <consortium name="The Broad Institute Genomics Platform"/>
            <consortium name="The Broad Institute Genome Sequencing Center for Infectious Disease"/>
            <person name="Wu L."/>
            <person name="Ma J."/>
        </authorList>
    </citation>
    <scope>NUCLEOTIDE SEQUENCE [LARGE SCALE GENOMIC DNA]</scope>
    <source>
        <strain evidence="3">CECT 7956</strain>
    </source>
</reference>
<protein>
    <submittedName>
        <fullName evidence="2">GLPGLI family protein</fullName>
    </submittedName>
</protein>
<dbReference type="EMBL" id="JBHRYQ010000001">
    <property type="protein sequence ID" value="MFC3812678.1"/>
    <property type="molecule type" value="Genomic_DNA"/>
</dbReference>
<feature type="chain" id="PRO_5046202104" evidence="1">
    <location>
        <begin position="19"/>
        <end position="247"/>
    </location>
</feature>
<dbReference type="Proteomes" id="UP001595616">
    <property type="component" value="Unassembled WGS sequence"/>
</dbReference>
<accession>A0ABV7Z2M7</accession>
<organism evidence="2 3">
    <name type="scientific">Lacihabitans lacunae</name>
    <dbReference type="NCBI Taxonomy" id="1028214"/>
    <lineage>
        <taxon>Bacteria</taxon>
        <taxon>Pseudomonadati</taxon>
        <taxon>Bacteroidota</taxon>
        <taxon>Cytophagia</taxon>
        <taxon>Cytophagales</taxon>
        <taxon>Leadbetterellaceae</taxon>
        <taxon>Lacihabitans</taxon>
    </lineage>
</organism>
<feature type="signal peptide" evidence="1">
    <location>
        <begin position="1"/>
        <end position="18"/>
    </location>
</feature>
<proteinExistence type="predicted"/>
<dbReference type="InterPro" id="IPR005901">
    <property type="entry name" value="GLPGLI"/>
</dbReference>
<keyword evidence="1" id="KW-0732">Signal</keyword>
<name>A0ABV7Z2M7_9BACT</name>
<comment type="caution">
    <text evidence="2">The sequence shown here is derived from an EMBL/GenBank/DDBJ whole genome shotgun (WGS) entry which is preliminary data.</text>
</comment>
<evidence type="ECO:0000313" key="2">
    <source>
        <dbReference type="EMBL" id="MFC3812678.1"/>
    </source>
</evidence>
<dbReference type="Pfam" id="PF09697">
    <property type="entry name" value="Porph_ging"/>
    <property type="match status" value="1"/>
</dbReference>